<name>A0ABT1GWV6_9NOCA</name>
<dbReference type="Pfam" id="PF07992">
    <property type="entry name" value="Pyr_redox_2"/>
    <property type="match status" value="1"/>
</dbReference>
<gene>
    <name evidence="5" type="ORF">LX12_000610</name>
</gene>
<evidence type="ECO:0000313" key="6">
    <source>
        <dbReference type="Proteomes" id="UP001205740"/>
    </source>
</evidence>
<dbReference type="InterPro" id="IPR050097">
    <property type="entry name" value="Ferredoxin-NADP_redctase_2"/>
</dbReference>
<dbReference type="RefSeq" id="WP_253653016.1">
    <property type="nucleotide sequence ID" value="NZ_BAAAOE010000004.1"/>
</dbReference>
<dbReference type="PRINTS" id="PR00469">
    <property type="entry name" value="PNDRDTASEII"/>
</dbReference>
<evidence type="ECO:0000313" key="5">
    <source>
        <dbReference type="EMBL" id="MCP2159446.1"/>
    </source>
</evidence>
<dbReference type="Gene3D" id="3.50.50.60">
    <property type="entry name" value="FAD/NAD(P)-binding domain"/>
    <property type="match status" value="2"/>
</dbReference>
<dbReference type="InterPro" id="IPR023753">
    <property type="entry name" value="FAD/NAD-binding_dom"/>
</dbReference>
<dbReference type="Proteomes" id="UP001205740">
    <property type="component" value="Unassembled WGS sequence"/>
</dbReference>
<comment type="caution">
    <text evidence="5">The sequence shown here is derived from an EMBL/GenBank/DDBJ whole genome shotgun (WGS) entry which is preliminary data.</text>
</comment>
<feature type="domain" description="FAD/NAD(P)-binding" evidence="4">
    <location>
        <begin position="7"/>
        <end position="289"/>
    </location>
</feature>
<dbReference type="SUPFAM" id="SSF51905">
    <property type="entry name" value="FAD/NAD(P)-binding domain"/>
    <property type="match status" value="1"/>
</dbReference>
<dbReference type="InterPro" id="IPR036188">
    <property type="entry name" value="FAD/NAD-bd_sf"/>
</dbReference>
<keyword evidence="1" id="KW-0285">Flavoprotein</keyword>
<sequence length="318" mass="32411">MDTDTVDVVVIGGGAAGLNGALMLARSRRSVVVVDAGDPRNAPADGVHGLFAREGVAPGDLLAQGRREVTGYGGRVVDGRVAELSGDVTSGFRARLDDGSTIGARRVLVATGLTDVLPPIPGMTELWGIDVLHCPYCHGWEVRDRAIGIVASGPASLHHALLFRQLSDDVVYFAQGTVLDAEAREKLAARDIRVLDGAVVALEVADGRLAGVRLDDGIVVARDAVAVAPRMEARVAVAAGVGLVATDHPMGVGTHVAASPTGLTDVPGVWVAGNAGDLMAQVGASAAQGAMAGAHINADLVAEDTARAVAARREAVVS</sequence>
<dbReference type="EMBL" id="JAMTCG010000001">
    <property type="protein sequence ID" value="MCP2159446.1"/>
    <property type="molecule type" value="Genomic_DNA"/>
</dbReference>
<evidence type="ECO:0000256" key="1">
    <source>
        <dbReference type="ARBA" id="ARBA00022630"/>
    </source>
</evidence>
<organism evidence="5 6">
    <name type="scientific">Williamsia serinedens</name>
    <dbReference type="NCBI Taxonomy" id="391736"/>
    <lineage>
        <taxon>Bacteria</taxon>
        <taxon>Bacillati</taxon>
        <taxon>Actinomycetota</taxon>
        <taxon>Actinomycetes</taxon>
        <taxon>Mycobacteriales</taxon>
        <taxon>Nocardiaceae</taxon>
        <taxon>Williamsia</taxon>
    </lineage>
</organism>
<accession>A0ABT1GWV6</accession>
<comment type="catalytic activity">
    <reaction evidence="3">
        <text>[thioredoxin]-dithiol + NADP(+) = [thioredoxin]-disulfide + NADPH + H(+)</text>
        <dbReference type="Rhea" id="RHEA:20345"/>
        <dbReference type="Rhea" id="RHEA-COMP:10698"/>
        <dbReference type="Rhea" id="RHEA-COMP:10700"/>
        <dbReference type="ChEBI" id="CHEBI:15378"/>
        <dbReference type="ChEBI" id="CHEBI:29950"/>
        <dbReference type="ChEBI" id="CHEBI:50058"/>
        <dbReference type="ChEBI" id="CHEBI:57783"/>
        <dbReference type="ChEBI" id="CHEBI:58349"/>
        <dbReference type="EC" id="1.8.1.9"/>
    </reaction>
</comment>
<keyword evidence="2" id="KW-0560">Oxidoreductase</keyword>
<reference evidence="5 6" key="1">
    <citation type="submission" date="2022-06" db="EMBL/GenBank/DDBJ databases">
        <title>Genomic Encyclopedia of Archaeal and Bacterial Type Strains, Phase II (KMG-II): from individual species to whole genera.</title>
        <authorList>
            <person name="Goeker M."/>
        </authorList>
    </citation>
    <scope>NUCLEOTIDE SEQUENCE [LARGE SCALE GENOMIC DNA]</scope>
    <source>
        <strain evidence="5 6">DSM 45037</strain>
    </source>
</reference>
<proteinExistence type="predicted"/>
<evidence type="ECO:0000256" key="3">
    <source>
        <dbReference type="ARBA" id="ARBA00048132"/>
    </source>
</evidence>
<evidence type="ECO:0000259" key="4">
    <source>
        <dbReference type="Pfam" id="PF07992"/>
    </source>
</evidence>
<dbReference type="PANTHER" id="PTHR48105">
    <property type="entry name" value="THIOREDOXIN REDUCTASE 1-RELATED-RELATED"/>
    <property type="match status" value="1"/>
</dbReference>
<keyword evidence="6" id="KW-1185">Reference proteome</keyword>
<protein>
    <submittedName>
        <fullName evidence="5">Thioredoxin reductase</fullName>
    </submittedName>
</protein>
<evidence type="ECO:0000256" key="2">
    <source>
        <dbReference type="ARBA" id="ARBA00023002"/>
    </source>
</evidence>
<dbReference type="PRINTS" id="PR00368">
    <property type="entry name" value="FADPNR"/>
</dbReference>